<feature type="signal peptide" evidence="2">
    <location>
        <begin position="1"/>
        <end position="22"/>
    </location>
</feature>
<protein>
    <recommendedName>
        <fullName evidence="5">Secreted protein</fullName>
    </recommendedName>
</protein>
<sequence>MAALSSFLSGVVLLPSAEPAGAPETEWISLSEPEPKPSPPPPLGVSPVSELVDAAISMLTLFEPWLSGVLCALCSGAATFDFHRFRT</sequence>
<feature type="region of interest" description="Disordered" evidence="1">
    <location>
        <begin position="19"/>
        <end position="44"/>
    </location>
</feature>
<evidence type="ECO:0000313" key="3">
    <source>
        <dbReference type="EMBL" id="KAK0634324.1"/>
    </source>
</evidence>
<organism evidence="3 4">
    <name type="scientific">Bombardia bombarda</name>
    <dbReference type="NCBI Taxonomy" id="252184"/>
    <lineage>
        <taxon>Eukaryota</taxon>
        <taxon>Fungi</taxon>
        <taxon>Dikarya</taxon>
        <taxon>Ascomycota</taxon>
        <taxon>Pezizomycotina</taxon>
        <taxon>Sordariomycetes</taxon>
        <taxon>Sordariomycetidae</taxon>
        <taxon>Sordariales</taxon>
        <taxon>Lasiosphaeriaceae</taxon>
        <taxon>Bombardia</taxon>
    </lineage>
</organism>
<evidence type="ECO:0000256" key="2">
    <source>
        <dbReference type="SAM" id="SignalP"/>
    </source>
</evidence>
<dbReference type="EMBL" id="JAULSR010000001">
    <property type="protein sequence ID" value="KAK0634324.1"/>
    <property type="molecule type" value="Genomic_DNA"/>
</dbReference>
<reference evidence="3" key="1">
    <citation type="submission" date="2023-06" db="EMBL/GenBank/DDBJ databases">
        <title>Genome-scale phylogeny and comparative genomics of the fungal order Sordariales.</title>
        <authorList>
            <consortium name="Lawrence Berkeley National Laboratory"/>
            <person name="Hensen N."/>
            <person name="Bonometti L."/>
            <person name="Westerberg I."/>
            <person name="Brannstrom I.O."/>
            <person name="Guillou S."/>
            <person name="Cros-Aarteil S."/>
            <person name="Calhoun S."/>
            <person name="Haridas S."/>
            <person name="Kuo A."/>
            <person name="Mondo S."/>
            <person name="Pangilinan J."/>
            <person name="Riley R."/>
            <person name="LaButti K."/>
            <person name="Andreopoulos B."/>
            <person name="Lipzen A."/>
            <person name="Chen C."/>
            <person name="Yanf M."/>
            <person name="Daum C."/>
            <person name="Ng V."/>
            <person name="Clum A."/>
            <person name="Steindorff A."/>
            <person name="Ohm R."/>
            <person name="Martin F."/>
            <person name="Silar P."/>
            <person name="Natvig D."/>
            <person name="Lalanne C."/>
            <person name="Gautier V."/>
            <person name="Ament-velasquez S.L."/>
            <person name="Kruys A."/>
            <person name="Hutchinson M.I."/>
            <person name="Powell A.J."/>
            <person name="Barry K."/>
            <person name="Miller A.N."/>
            <person name="Grigoriev I.V."/>
            <person name="Debuchy R."/>
            <person name="Gladieux P."/>
            <person name="Thoren M.H."/>
            <person name="Johannesson H."/>
        </authorList>
    </citation>
    <scope>NUCLEOTIDE SEQUENCE</scope>
    <source>
        <strain evidence="3">SMH3391-2</strain>
    </source>
</reference>
<gene>
    <name evidence="3" type="ORF">B0T17DRAFT_513028</name>
</gene>
<feature type="chain" id="PRO_5041449560" description="Secreted protein" evidence="2">
    <location>
        <begin position="23"/>
        <end position="87"/>
    </location>
</feature>
<proteinExistence type="predicted"/>
<accession>A0AA40CED0</accession>
<evidence type="ECO:0000313" key="4">
    <source>
        <dbReference type="Proteomes" id="UP001174934"/>
    </source>
</evidence>
<dbReference type="Proteomes" id="UP001174934">
    <property type="component" value="Unassembled WGS sequence"/>
</dbReference>
<keyword evidence="4" id="KW-1185">Reference proteome</keyword>
<evidence type="ECO:0000256" key="1">
    <source>
        <dbReference type="SAM" id="MobiDB-lite"/>
    </source>
</evidence>
<keyword evidence="2" id="KW-0732">Signal</keyword>
<evidence type="ECO:0008006" key="5">
    <source>
        <dbReference type="Google" id="ProtNLM"/>
    </source>
</evidence>
<dbReference type="AlphaFoldDB" id="A0AA40CED0"/>
<name>A0AA40CED0_9PEZI</name>
<comment type="caution">
    <text evidence="3">The sequence shown here is derived from an EMBL/GenBank/DDBJ whole genome shotgun (WGS) entry which is preliminary data.</text>
</comment>